<dbReference type="GO" id="GO:0030694">
    <property type="term" value="C:bacterial-type flagellum basal body, rod"/>
    <property type="evidence" value="ECO:0007669"/>
    <property type="project" value="InterPro"/>
</dbReference>
<evidence type="ECO:0000259" key="5">
    <source>
        <dbReference type="Pfam" id="PF00460"/>
    </source>
</evidence>
<dbReference type="Pfam" id="PF22692">
    <property type="entry name" value="LlgE_F_G_D1"/>
    <property type="match status" value="1"/>
</dbReference>
<evidence type="ECO:0000256" key="2">
    <source>
        <dbReference type="ARBA" id="ARBA00009677"/>
    </source>
</evidence>
<evidence type="ECO:0000256" key="3">
    <source>
        <dbReference type="ARBA" id="ARBA00023143"/>
    </source>
</evidence>
<dbReference type="InterPro" id="IPR053967">
    <property type="entry name" value="LlgE_F_G-like_D1"/>
</dbReference>
<dbReference type="Pfam" id="PF00460">
    <property type="entry name" value="Flg_bb_rod"/>
    <property type="match status" value="1"/>
</dbReference>
<feature type="domain" description="Flagellar hook protein FlgE/F/G-like D1" evidence="7">
    <location>
        <begin position="98"/>
        <end position="171"/>
    </location>
</feature>
<dbReference type="PROSITE" id="PS00588">
    <property type="entry name" value="FLAGELLA_BB_ROD"/>
    <property type="match status" value="1"/>
</dbReference>
<dbReference type="SUPFAM" id="SSF117143">
    <property type="entry name" value="Flagellar hook protein flgE"/>
    <property type="match status" value="1"/>
</dbReference>
<evidence type="ECO:0000256" key="1">
    <source>
        <dbReference type="ARBA" id="ARBA00004117"/>
    </source>
</evidence>
<dbReference type="InterPro" id="IPR001444">
    <property type="entry name" value="Flag_bb_rod_N"/>
</dbReference>
<keyword evidence="8" id="KW-0966">Cell projection</keyword>
<dbReference type="InterPro" id="IPR037925">
    <property type="entry name" value="FlgE/F/G-like"/>
</dbReference>
<accession>A0AAE3P497</accession>
<comment type="subcellular location">
    <subcellularLocation>
        <location evidence="1 4">Bacterial flagellum basal body</location>
    </subcellularLocation>
</comment>
<feature type="domain" description="Flagellar basal body rod protein N-terminal" evidence="5">
    <location>
        <begin position="25"/>
        <end position="52"/>
    </location>
</feature>
<dbReference type="NCBIfam" id="TIGR03506">
    <property type="entry name" value="FlgEFG_subfam"/>
    <property type="match status" value="1"/>
</dbReference>
<proteinExistence type="inferred from homology"/>
<evidence type="ECO:0000313" key="8">
    <source>
        <dbReference type="EMBL" id="MDF2953505.1"/>
    </source>
</evidence>
<keyword evidence="8" id="KW-0282">Flagellum</keyword>
<sequence length="264" mass="29741">MKFFERSEVIMNGIKINPHLGLLEALEAAQLMDRKLSVTANNLANVDTPGYKADGIAFIEVLMRKIGPRYTKIYKETQSFIRKEQGVLEYTGNPLHLAIVGEGFFKVQTPNGIAYTRAGNFTLDTQRRLVTPEGYPVLANGVPVVVDPGMTREGYITMENSKLQVSPEGILSIDMTEIGRLDVVTFDDYSKLKKLGKNLYVSEGAQEIRAENYEIKQGYVEKSNVNPLKEMVNLIEIQRTFEAIQKSIKSLDEETERLITTTQR</sequence>
<keyword evidence="8" id="KW-0969">Cilium</keyword>
<dbReference type="NCBIfam" id="TIGR02490">
    <property type="entry name" value="flgF"/>
    <property type="match status" value="1"/>
</dbReference>
<feature type="domain" description="Flagellar basal-body/hook protein C-terminal" evidence="6">
    <location>
        <begin position="216"/>
        <end position="259"/>
    </location>
</feature>
<comment type="caution">
    <text evidence="8">The sequence shown here is derived from an EMBL/GenBank/DDBJ whole genome shotgun (WGS) entry which is preliminary data.</text>
</comment>
<evidence type="ECO:0000313" key="9">
    <source>
        <dbReference type="Proteomes" id="UP001144110"/>
    </source>
</evidence>
<dbReference type="AlphaFoldDB" id="A0AAE3P497"/>
<protein>
    <submittedName>
        <fullName evidence="8">Flagellar basal body rod protein FlgG</fullName>
    </submittedName>
</protein>
<evidence type="ECO:0000256" key="4">
    <source>
        <dbReference type="RuleBase" id="RU362116"/>
    </source>
</evidence>
<dbReference type="Pfam" id="PF06429">
    <property type="entry name" value="Flg_bbr_C"/>
    <property type="match status" value="1"/>
</dbReference>
<organism evidence="8 9">
    <name type="scientific">Candidatus Thermodesulfobacterium syntrophicum</name>
    <dbReference type="NCBI Taxonomy" id="3060442"/>
    <lineage>
        <taxon>Bacteria</taxon>
        <taxon>Pseudomonadati</taxon>
        <taxon>Thermodesulfobacteriota</taxon>
        <taxon>Thermodesulfobacteria</taxon>
        <taxon>Thermodesulfobacteriales</taxon>
        <taxon>Thermodesulfobacteriaceae</taxon>
        <taxon>Thermodesulfobacterium</taxon>
    </lineage>
</organism>
<dbReference type="InterPro" id="IPR010930">
    <property type="entry name" value="Flg_bb/hook_C_dom"/>
</dbReference>
<dbReference type="InterPro" id="IPR012836">
    <property type="entry name" value="FlgF"/>
</dbReference>
<dbReference type="EMBL" id="JAPHEG010000003">
    <property type="protein sequence ID" value="MDF2953505.1"/>
    <property type="molecule type" value="Genomic_DNA"/>
</dbReference>
<evidence type="ECO:0000259" key="7">
    <source>
        <dbReference type="Pfam" id="PF22692"/>
    </source>
</evidence>
<reference evidence="8" key="1">
    <citation type="submission" date="2022-11" db="EMBL/GenBank/DDBJ databases">
        <title>Candidatus Alkanophaga archaea from heated hydrothermal vent sediment oxidize petroleum alkanes.</title>
        <authorList>
            <person name="Zehnle H."/>
            <person name="Laso-Perez R."/>
            <person name="Lipp J."/>
            <person name="Teske A."/>
            <person name="Wegener G."/>
        </authorList>
    </citation>
    <scope>NUCLEOTIDE SEQUENCE</scope>
    <source>
        <strain evidence="8">MCA70</strain>
    </source>
</reference>
<dbReference type="GO" id="GO:0071978">
    <property type="term" value="P:bacterial-type flagellum-dependent swarming motility"/>
    <property type="evidence" value="ECO:0007669"/>
    <property type="project" value="TreeGrafter"/>
</dbReference>
<name>A0AAE3P497_9BACT</name>
<comment type="similarity">
    <text evidence="2 4">Belongs to the flagella basal body rod proteins family.</text>
</comment>
<evidence type="ECO:0000259" key="6">
    <source>
        <dbReference type="Pfam" id="PF06429"/>
    </source>
</evidence>
<gene>
    <name evidence="8" type="ORF">OD816_000750</name>
</gene>
<dbReference type="Proteomes" id="UP001144110">
    <property type="component" value="Unassembled WGS sequence"/>
</dbReference>
<dbReference type="PANTHER" id="PTHR30435:SF19">
    <property type="entry name" value="FLAGELLAR BASAL-BODY ROD PROTEIN FLGG"/>
    <property type="match status" value="1"/>
</dbReference>
<dbReference type="InterPro" id="IPR019776">
    <property type="entry name" value="Flagellar_basal_body_rod_CS"/>
</dbReference>
<keyword evidence="3 4" id="KW-0975">Bacterial flagellum</keyword>
<dbReference type="InterPro" id="IPR020013">
    <property type="entry name" value="Flagellar_FlgE/F/G"/>
</dbReference>
<dbReference type="PANTHER" id="PTHR30435">
    <property type="entry name" value="FLAGELLAR PROTEIN"/>
    <property type="match status" value="1"/>
</dbReference>